<dbReference type="InterPro" id="IPR052171">
    <property type="entry name" value="NHEJ_LigD"/>
</dbReference>
<dbReference type="CDD" id="cd04865">
    <property type="entry name" value="LigD_Pol_like_2"/>
    <property type="match status" value="1"/>
</dbReference>
<dbReference type="NCBIfam" id="TIGR02778">
    <property type="entry name" value="ligD_pol"/>
    <property type="match status" value="1"/>
</dbReference>
<dbReference type="OrthoDB" id="9802472at2"/>
<keyword evidence="3" id="KW-1185">Reference proteome</keyword>
<dbReference type="Pfam" id="PF21686">
    <property type="entry name" value="LigD_Prim-Pol"/>
    <property type="match status" value="1"/>
</dbReference>
<dbReference type="STRING" id="555088.DealDRAFT_1116"/>
<accession>C0GF57</accession>
<evidence type="ECO:0000259" key="1">
    <source>
        <dbReference type="Pfam" id="PF21686"/>
    </source>
</evidence>
<dbReference type="InterPro" id="IPR014145">
    <property type="entry name" value="LigD_pol_dom"/>
</dbReference>
<dbReference type="AlphaFoldDB" id="C0GF57"/>
<dbReference type="eggNOG" id="COG3285">
    <property type="taxonomic scope" value="Bacteria"/>
</dbReference>
<evidence type="ECO:0000313" key="3">
    <source>
        <dbReference type="Proteomes" id="UP000006443"/>
    </source>
</evidence>
<dbReference type="EMBL" id="ACJM01000004">
    <property type="protein sequence ID" value="EEG78239.1"/>
    <property type="molecule type" value="Genomic_DNA"/>
</dbReference>
<proteinExistence type="predicted"/>
<comment type="caution">
    <text evidence="2">The sequence shown here is derived from an EMBL/GenBank/DDBJ whole genome shotgun (WGS) entry which is preliminary data.</text>
</comment>
<name>C0GF57_DETAL</name>
<dbReference type="PANTHER" id="PTHR42705:SF2">
    <property type="entry name" value="BIFUNCTIONAL NON-HOMOLOGOUS END JOINING PROTEIN LIGD"/>
    <property type="match status" value="1"/>
</dbReference>
<protein>
    <submittedName>
        <fullName evidence="2">DNA polymerase LigD, polymerase domain protein</fullName>
    </submittedName>
</protein>
<dbReference type="RefSeq" id="WP_008515629.1">
    <property type="nucleotide sequence ID" value="NZ_ACJM01000004.1"/>
</dbReference>
<feature type="domain" description="DNA ligase D polymerase" evidence="1">
    <location>
        <begin position="27"/>
        <end position="280"/>
    </location>
</feature>
<organism evidence="2 3">
    <name type="scientific">Dethiobacter alkaliphilus AHT 1</name>
    <dbReference type="NCBI Taxonomy" id="555088"/>
    <lineage>
        <taxon>Bacteria</taxon>
        <taxon>Bacillati</taxon>
        <taxon>Bacillota</taxon>
        <taxon>Dethiobacteria</taxon>
        <taxon>Dethiobacterales</taxon>
        <taxon>Dethiobacteraceae</taxon>
        <taxon>Dethiobacter</taxon>
    </lineage>
</organism>
<reference evidence="2 3" key="1">
    <citation type="submission" date="2009-02" db="EMBL/GenBank/DDBJ databases">
        <title>Sequencing of the draft genome and assembly of Dethiobacter alkaliphilus AHT 1.</title>
        <authorList>
            <consortium name="US DOE Joint Genome Institute (JGI-PGF)"/>
            <person name="Lucas S."/>
            <person name="Copeland A."/>
            <person name="Lapidus A."/>
            <person name="Glavina del Rio T."/>
            <person name="Dalin E."/>
            <person name="Tice H."/>
            <person name="Bruce D."/>
            <person name="Goodwin L."/>
            <person name="Pitluck S."/>
            <person name="Larimer F."/>
            <person name="Land M.L."/>
            <person name="Hauser L."/>
            <person name="Muyzer G."/>
        </authorList>
    </citation>
    <scope>NUCLEOTIDE SEQUENCE [LARGE SCALE GENOMIC DNA]</scope>
    <source>
        <strain evidence="2 3">AHT 1</strain>
    </source>
</reference>
<dbReference type="Gene3D" id="3.90.920.10">
    <property type="entry name" value="DNA primase, PRIM domain"/>
    <property type="match status" value="1"/>
</dbReference>
<dbReference type="Proteomes" id="UP000006443">
    <property type="component" value="Unassembled WGS sequence"/>
</dbReference>
<sequence length="298" mass="34495">MPELEINNKKVKLSNLEKVFWPQEGYTKHDLISYYIEVSSYLLPFLKDRPCNFQRFPDGIEGKRFYQKNIPSFAPEWVETVPIASDKRTINYIMVNNLETLVFLANLACLEIHPWHSRRKKIKNPDWGIVDLDPQEGVEFSQVVETARAVKKVLDDLELKGYPKTSGATGMQIYIPLKPRYTYEQVRDIIGYICKLVHEKEPKITTMERMVKKRGDTVYLDYLQNLWGQTINAPYTVRPRPKAPVSTPLTWEEALSGKVSPSDFTIKNIFSRLEEKGDLFAPVLQGEQLATAILRKLK</sequence>
<dbReference type="PANTHER" id="PTHR42705">
    <property type="entry name" value="BIFUNCTIONAL NON-HOMOLOGOUS END JOINING PROTEIN LIGD"/>
    <property type="match status" value="1"/>
</dbReference>
<gene>
    <name evidence="2" type="ORF">DealDRAFT_1116</name>
</gene>
<evidence type="ECO:0000313" key="2">
    <source>
        <dbReference type="EMBL" id="EEG78239.1"/>
    </source>
</evidence>